<dbReference type="EMBL" id="CAJPIZ010003271">
    <property type="protein sequence ID" value="CAG2106147.1"/>
    <property type="molecule type" value="Genomic_DNA"/>
</dbReference>
<evidence type="ECO:0000313" key="3">
    <source>
        <dbReference type="Proteomes" id="UP000759131"/>
    </source>
</evidence>
<organism evidence="2">
    <name type="scientific">Medioppia subpectinata</name>
    <dbReference type="NCBI Taxonomy" id="1979941"/>
    <lineage>
        <taxon>Eukaryota</taxon>
        <taxon>Metazoa</taxon>
        <taxon>Ecdysozoa</taxon>
        <taxon>Arthropoda</taxon>
        <taxon>Chelicerata</taxon>
        <taxon>Arachnida</taxon>
        <taxon>Acari</taxon>
        <taxon>Acariformes</taxon>
        <taxon>Sarcoptiformes</taxon>
        <taxon>Oribatida</taxon>
        <taxon>Brachypylina</taxon>
        <taxon>Oppioidea</taxon>
        <taxon>Oppiidae</taxon>
        <taxon>Medioppia</taxon>
    </lineage>
</organism>
<protein>
    <submittedName>
        <fullName evidence="2">Uncharacterized protein</fullName>
    </submittedName>
</protein>
<dbReference type="Proteomes" id="UP000759131">
    <property type="component" value="Unassembled WGS sequence"/>
</dbReference>
<feature type="compositionally biased region" description="Polar residues" evidence="1">
    <location>
        <begin position="644"/>
        <end position="653"/>
    </location>
</feature>
<dbReference type="OrthoDB" id="2506647at2759"/>
<feature type="compositionally biased region" description="Basic and acidic residues" evidence="1">
    <location>
        <begin position="699"/>
        <end position="713"/>
    </location>
</feature>
<evidence type="ECO:0000256" key="1">
    <source>
        <dbReference type="SAM" id="MobiDB-lite"/>
    </source>
</evidence>
<feature type="region of interest" description="Disordered" evidence="1">
    <location>
        <begin position="689"/>
        <end position="730"/>
    </location>
</feature>
<dbReference type="SUPFAM" id="SSF49777">
    <property type="entry name" value="PEBP-like"/>
    <property type="match status" value="1"/>
</dbReference>
<keyword evidence="3" id="KW-1185">Reference proteome</keyword>
<accession>A0A7R9PYJ5</accession>
<feature type="compositionally biased region" description="Low complexity" evidence="1">
    <location>
        <begin position="340"/>
        <end position="353"/>
    </location>
</feature>
<feature type="region of interest" description="Disordered" evidence="1">
    <location>
        <begin position="334"/>
        <end position="408"/>
    </location>
</feature>
<evidence type="ECO:0000313" key="2">
    <source>
        <dbReference type="EMBL" id="CAD7625717.1"/>
    </source>
</evidence>
<dbReference type="InterPro" id="IPR036610">
    <property type="entry name" value="PEBP-like_sf"/>
</dbReference>
<reference evidence="2" key="1">
    <citation type="submission" date="2020-11" db="EMBL/GenBank/DDBJ databases">
        <authorList>
            <person name="Tran Van P."/>
        </authorList>
    </citation>
    <scope>NUCLEOTIDE SEQUENCE</scope>
</reference>
<feature type="compositionally biased region" description="Polar residues" evidence="1">
    <location>
        <begin position="623"/>
        <end position="637"/>
    </location>
</feature>
<sequence>MKPNDTRIVTNCTIEKIDTESQFDAKAIIYRASKYINNDWVVIYRKNDSKISYGEFAQLSISLWLTYRAIMCPTGRLCPRMGVRDHPILCCIGIYFLCTNNHCLKHTETPVASVSRVGRLKFNIRQFAFKYHLSQPFAGNLYLAKGDEYSQQLREQKTNNTSIETNCTIGTSVISNKKSNYDPKAIIYRASKYINNDWVVIYRKNDSKISCYSPNGSPKLKTNESECKHLANYSQTIFESIDPSIVKTIDGVVELIAGNQILAYYIFFRRDGRPALCTKPIDDTKITCKEKNNIFDILPDCFPPPPPSPTSLYNRCSKKAFIMRIRHLYGPHPLHYQTDRYTNGGQTRTGRTTSFRQEEDIVSGHDFGFSSDNNSSKSEKNGRQRSPKPVPVTKPAPKAAQTRTKEPMALQTGRNAPVILPPKAIDPSIVENIDAIVEKQSRDVFDGYYVLIRRDGRPVFCDKSMFDPKNRNTTDTESQYDPKDLIFRASNASDNQWVVIYNKKSRNISCYSPKQTPSLVTNKTKCKQLIGRNQTVIELIHPSIIESIDGIVEKTSRKVIDGYYVFFRRDGRPVFCDKSMSDTTNRCNLKGDFTPIREDCFPPIKGKDEIPWGYIIGIIVEPSTSGRSSPPNDGSSAPQPPSSKTPETTSAQELQLQQKSLGLWNYRQTGITTNTTHSSQITYKRDEDFAFSSDNNSSKSEKSPEIEWRKETIKTSAAHKTRPKGRTNPG</sequence>
<feature type="region of interest" description="Disordered" evidence="1">
    <location>
        <begin position="623"/>
        <end position="653"/>
    </location>
</feature>
<dbReference type="AlphaFoldDB" id="A0A7R9PYJ5"/>
<name>A0A7R9PYJ5_9ACAR</name>
<feature type="compositionally biased region" description="Basic residues" evidence="1">
    <location>
        <begin position="717"/>
        <end position="730"/>
    </location>
</feature>
<proteinExistence type="predicted"/>
<gene>
    <name evidence="2" type="ORF">OSB1V03_LOCUS6150</name>
</gene>
<dbReference type="EMBL" id="OC857846">
    <property type="protein sequence ID" value="CAD7625717.1"/>
    <property type="molecule type" value="Genomic_DNA"/>
</dbReference>
<feature type="compositionally biased region" description="Low complexity" evidence="1">
    <location>
        <begin position="366"/>
        <end position="376"/>
    </location>
</feature>